<evidence type="ECO:0000256" key="1">
    <source>
        <dbReference type="ARBA" id="ARBA00022741"/>
    </source>
</evidence>
<dbReference type="Proteomes" id="UP000003900">
    <property type="component" value="Unassembled WGS sequence"/>
</dbReference>
<dbReference type="InterPro" id="IPR027417">
    <property type="entry name" value="P-loop_NTPase"/>
</dbReference>
<dbReference type="CDD" id="cd03221">
    <property type="entry name" value="ABCF_EF-3"/>
    <property type="match status" value="2"/>
</dbReference>
<dbReference type="GO" id="GO:0005524">
    <property type="term" value="F:ATP binding"/>
    <property type="evidence" value="ECO:0007669"/>
    <property type="project" value="UniProtKB-KW"/>
</dbReference>
<dbReference type="InterPro" id="IPR032781">
    <property type="entry name" value="ABC_tran_Xtn"/>
</dbReference>
<dbReference type="PANTHER" id="PTHR42855">
    <property type="entry name" value="ABC TRANSPORTER ATP-BINDING SUBUNIT"/>
    <property type="match status" value="1"/>
</dbReference>
<feature type="domain" description="ABC transporter" evidence="4">
    <location>
        <begin position="352"/>
        <end position="564"/>
    </location>
</feature>
<dbReference type="PANTHER" id="PTHR42855:SF2">
    <property type="entry name" value="DRUG RESISTANCE ABC TRANSPORTER,ATP-BINDING PROTEIN"/>
    <property type="match status" value="1"/>
</dbReference>
<protein>
    <submittedName>
        <fullName evidence="5">ABC transporter</fullName>
    </submittedName>
</protein>
<evidence type="ECO:0000256" key="3">
    <source>
        <dbReference type="SAM" id="Coils"/>
    </source>
</evidence>
<dbReference type="PROSITE" id="PS50893">
    <property type="entry name" value="ABC_TRANSPORTER_2"/>
    <property type="match status" value="2"/>
</dbReference>
<dbReference type="FunFam" id="3.40.50.300:FF:000011">
    <property type="entry name" value="Putative ABC transporter ATP-binding component"/>
    <property type="match status" value="1"/>
</dbReference>
<dbReference type="AlphaFoldDB" id="H3SN77"/>
<sequence>MIALHVENAAKSWDGRTLFEDVQLEIAEGEHVALLGNNGVGKTTLLQAIMGKIRLTRGTIYRKYPADQWGWIEQHVSAGEQMTLLEFVQSGAARVFELKHELERLQALLEEADAGEQQLLDKYAAVFDEYLGRGGYEWDTKVEKSLHAMQLPPEMWSMPYSKLSGGQKTRAQLAKVLLQDPPFLVLDEPTNHLDKASIDWLKAWLHQCPLTVLFVSHDRDFIDHVADVTYELTASGTMKFRGGYSEFKRQRSLQIVTQQNLHEKQERERQELLEAINRYKQWFAQSHASAKRVEAKSQKGYFSSRSTKSASRFKALEKKLERLDNNRVDAYKEDPQVKLEFSESRFEARYVLRMDRVSFAYGQRSVLRNVTFHVERGDRLAIIGPNGSGKTTLVQLLIGQLAAVEGTVWRHPACRIGYFSQELQGLNTDKTILDSILSLPDMTETYARTILGCFLFRRDAVHRNISALSMGEKCRVAFVKLYFSKADLLVLDEPNNYLDIQTRERIEEALCAFPGSIIVVSHDEYFLKRIANRILDVSGNEAALFNGTYSEYIDHASEAKQAKDTGTINRIQQLEHQLAQFMGQSAPDDPEQQAAMLAKIKEIKQKIEQLS</sequence>
<keyword evidence="3" id="KW-0175">Coiled coil</keyword>
<evidence type="ECO:0000313" key="5">
    <source>
        <dbReference type="EMBL" id="EHQ59508.1"/>
    </source>
</evidence>
<name>H3SN77_9BACL</name>
<keyword evidence="6" id="KW-1185">Reference proteome</keyword>
<dbReference type="InterPro" id="IPR017871">
    <property type="entry name" value="ABC_transporter-like_CS"/>
</dbReference>
<dbReference type="InterPro" id="IPR051309">
    <property type="entry name" value="ABCF_ATPase"/>
</dbReference>
<dbReference type="InterPro" id="IPR003439">
    <property type="entry name" value="ABC_transporter-like_ATP-bd"/>
</dbReference>
<dbReference type="STRING" id="1131935.PDENDC454_25134"/>
<dbReference type="SUPFAM" id="SSF52540">
    <property type="entry name" value="P-loop containing nucleoside triphosphate hydrolases"/>
    <property type="match status" value="2"/>
</dbReference>
<reference evidence="5 6" key="1">
    <citation type="journal article" date="2012" name="J. Bacteriol.">
        <title>Genome Sequence of the Pattern-Forming Social Bacterium Paenibacillus dendritiformis C454 Chiral Morphotype.</title>
        <authorList>
            <person name="Sirota-Madi A."/>
            <person name="Olender T."/>
            <person name="Helman Y."/>
            <person name="Brainis I."/>
            <person name="Finkelshtein A."/>
            <person name="Roth D."/>
            <person name="Hagai E."/>
            <person name="Leshkowitz D."/>
            <person name="Brodsky L."/>
            <person name="Galatenko V."/>
            <person name="Nikolaev V."/>
            <person name="Gutnick D.L."/>
            <person name="Lancet D."/>
            <person name="Ben-Jacob E."/>
        </authorList>
    </citation>
    <scope>NUCLEOTIDE SEQUENCE [LARGE SCALE GENOMIC DNA]</scope>
    <source>
        <strain evidence="5 6">C454</strain>
    </source>
</reference>
<dbReference type="RefSeq" id="WP_006679503.1">
    <property type="nucleotide sequence ID" value="NZ_AHKH01000123.1"/>
</dbReference>
<dbReference type="NCBIfam" id="NF000355">
    <property type="entry name" value="ribo_prot_ABC_F"/>
    <property type="match status" value="1"/>
</dbReference>
<dbReference type="Pfam" id="PF00005">
    <property type="entry name" value="ABC_tran"/>
    <property type="match status" value="2"/>
</dbReference>
<keyword evidence="2" id="KW-0067">ATP-binding</keyword>
<proteinExistence type="predicted"/>
<accession>H3SN77</accession>
<dbReference type="GO" id="GO:0016887">
    <property type="term" value="F:ATP hydrolysis activity"/>
    <property type="evidence" value="ECO:0007669"/>
    <property type="project" value="InterPro"/>
</dbReference>
<dbReference type="OrthoDB" id="9762369at2"/>
<gene>
    <name evidence="5" type="ORF">PDENDC454_25134</name>
</gene>
<dbReference type="InterPro" id="IPR003593">
    <property type="entry name" value="AAA+_ATPase"/>
</dbReference>
<comment type="caution">
    <text evidence="5">The sequence shown here is derived from an EMBL/GenBank/DDBJ whole genome shotgun (WGS) entry which is preliminary data.</text>
</comment>
<feature type="coiled-coil region" evidence="3">
    <location>
        <begin position="95"/>
        <end position="122"/>
    </location>
</feature>
<evidence type="ECO:0000259" key="4">
    <source>
        <dbReference type="PROSITE" id="PS50893"/>
    </source>
</evidence>
<dbReference type="PATRIC" id="fig|1131935.3.peg.5227"/>
<evidence type="ECO:0000256" key="2">
    <source>
        <dbReference type="ARBA" id="ARBA00022840"/>
    </source>
</evidence>
<dbReference type="Pfam" id="PF12848">
    <property type="entry name" value="ABC_tran_Xtn"/>
    <property type="match status" value="1"/>
</dbReference>
<feature type="domain" description="ABC transporter" evidence="4">
    <location>
        <begin position="4"/>
        <end position="259"/>
    </location>
</feature>
<dbReference type="Gene3D" id="3.40.50.300">
    <property type="entry name" value="P-loop containing nucleotide triphosphate hydrolases"/>
    <property type="match status" value="2"/>
</dbReference>
<dbReference type="SMART" id="SM00382">
    <property type="entry name" value="AAA"/>
    <property type="match status" value="2"/>
</dbReference>
<dbReference type="PROSITE" id="PS00211">
    <property type="entry name" value="ABC_TRANSPORTER_1"/>
    <property type="match status" value="1"/>
</dbReference>
<keyword evidence="1" id="KW-0547">Nucleotide-binding</keyword>
<organism evidence="5 6">
    <name type="scientific">Paenibacillus dendritiformis C454</name>
    <dbReference type="NCBI Taxonomy" id="1131935"/>
    <lineage>
        <taxon>Bacteria</taxon>
        <taxon>Bacillati</taxon>
        <taxon>Bacillota</taxon>
        <taxon>Bacilli</taxon>
        <taxon>Bacillales</taxon>
        <taxon>Paenibacillaceae</taxon>
        <taxon>Paenibacillus</taxon>
    </lineage>
</organism>
<evidence type="ECO:0000313" key="6">
    <source>
        <dbReference type="Proteomes" id="UP000003900"/>
    </source>
</evidence>
<dbReference type="EMBL" id="AHKH01000123">
    <property type="protein sequence ID" value="EHQ59508.1"/>
    <property type="molecule type" value="Genomic_DNA"/>
</dbReference>